<sequence length="1192" mass="133595">MSSYSTTEPSYFSTERLHITPQHVPVKTESSPSPDLLPATSNSLQHYQHLTYNSRRPTSHGSQHSSRQPSPPQIAFPQHSVFRFGSGQATPFHPMSSHGHWQSGHSHHQVQGSSESPASNMNRYDLNLPYAMSFSDECEDITELADVNHVERMVRRRSSKACDQCRKSKCKCERTSPNESCRNCVMLGTQCTFLGPSRKRGPPKGYIDAIEARLHQMEALLGIMLSSGDDRATTLLEDISQDPLAKEIVTRVDNSPYGVKGRGRENDRVSGTKGRYAQSKDDEVRNELASTHPSNEWQDGVTAMLRKAAVARGGKLDTPRIPSMNISDDEPESFMQRQRREDLPAIVTAPLNDRDSSATDCEDGNESSSQGRRQRRRIDDASHDSVSEQSESQKPPSVASPSGPPESAHSSLSPNSRSFASPISRSISQQSGSVPSPSSRVIRRNTPTSEKQRPTGITFDGYASEDEDDLPGALGQLSLNEEEQVRYHGKASGLHLLGMKDRFDQRNEGGIWRFPKARVWPPLPSNSIAIQREPEYVGRLPPADVQEHLLDLYFTYVHPVLPVIYKRAFLENFRAFSHPSRTNSPPQGNAASSEHSAAPESPLSSWRRRISPLLLFAMFAVAARYLNSPSAPAASSGATLPMWDAGDEYLEQAQRILDRSYASSKPETCQALLLMGYREIGIGAMAQAWTYVGMAIRMAQDLGMHRRADGWARASLGRLFGDWELQERRRIWSACVVMDKYVSSYIGRPLMIFERDFDTLLPNEDDPEELDDWIPHTEDQGRATSRVPGKIVTCFNAAAILSGILSMIMQAIYAVRPVCSRHGESIFLEGILDKWYHELPEHLRHEPLSSKVPLPHVLTLHMQYWCAVLLLHRPFIRNMYQAKRSVPERSEDGEARALAEKNYELSAGAANHITTIAALYAQNYPLKFCTPFLCYYVFTASVMHITSLTLFQDDPQPRVGLNRCMEILRGMEIVWPSAGRALELLRGSKVNTDESKLSPPPKQKETTERRKRPLNNPPQMPSSDLNLGYAEHPPAIHENYDGAHHYGDRHSHYSSSSPVSSNLPSVQNTPTSYYRTEQRWTPEHHFDNMQYSGTLTTSVMPQTYSTGLVDDRATSSGQGHRAIPSISMGHHSSPVDHRYPPQYWNDYSAYSQLGHNSYTPPTVHPPIQSSNSSSQIFLHEPYNVYNSQVRDV</sequence>
<feature type="region of interest" description="Disordered" evidence="8">
    <location>
        <begin position="1112"/>
        <end position="1134"/>
    </location>
</feature>
<dbReference type="KEGG" id="mrr:Moror_4655"/>
<dbReference type="InterPro" id="IPR051615">
    <property type="entry name" value="Transcr_Regulatory_Elem"/>
</dbReference>
<keyword evidence="7" id="KW-0539">Nucleus</keyword>
<dbReference type="Pfam" id="PF04082">
    <property type="entry name" value="Fungal_trans"/>
    <property type="match status" value="1"/>
</dbReference>
<evidence type="ECO:0000256" key="8">
    <source>
        <dbReference type="SAM" id="MobiDB-lite"/>
    </source>
</evidence>
<feature type="compositionally biased region" description="Low complexity" evidence="8">
    <location>
        <begin position="421"/>
        <end position="440"/>
    </location>
</feature>
<feature type="domain" description="Zn(2)-C6 fungal-type" evidence="9">
    <location>
        <begin position="161"/>
        <end position="193"/>
    </location>
</feature>
<feature type="compositionally biased region" description="Polar residues" evidence="8">
    <location>
        <begin position="580"/>
        <end position="589"/>
    </location>
</feature>
<evidence type="ECO:0000256" key="5">
    <source>
        <dbReference type="ARBA" id="ARBA00023125"/>
    </source>
</evidence>
<dbReference type="GO" id="GO:0006351">
    <property type="term" value="P:DNA-templated transcription"/>
    <property type="evidence" value="ECO:0007669"/>
    <property type="project" value="InterPro"/>
</dbReference>
<feature type="region of interest" description="Disordered" evidence="8">
    <location>
        <begin position="255"/>
        <end position="472"/>
    </location>
</feature>
<dbReference type="PANTHER" id="PTHR31313">
    <property type="entry name" value="TY1 ENHANCER ACTIVATOR"/>
    <property type="match status" value="1"/>
</dbReference>
<feature type="region of interest" description="Disordered" evidence="8">
    <location>
        <begin position="580"/>
        <end position="601"/>
    </location>
</feature>
<dbReference type="PROSITE" id="PS50048">
    <property type="entry name" value="ZN2_CY6_FUNGAL_2"/>
    <property type="match status" value="1"/>
</dbReference>
<keyword evidence="4" id="KW-0805">Transcription regulation</keyword>
<dbReference type="OrthoDB" id="2123952at2759"/>
<dbReference type="SMART" id="SM00066">
    <property type="entry name" value="GAL4"/>
    <property type="match status" value="1"/>
</dbReference>
<organism evidence="10 11">
    <name type="scientific">Moniliophthora roreri (strain MCA 2997)</name>
    <name type="common">Cocoa frosty pod rot fungus</name>
    <name type="synonym">Crinipellis roreri</name>
    <dbReference type="NCBI Taxonomy" id="1381753"/>
    <lineage>
        <taxon>Eukaryota</taxon>
        <taxon>Fungi</taxon>
        <taxon>Dikarya</taxon>
        <taxon>Basidiomycota</taxon>
        <taxon>Agaricomycotina</taxon>
        <taxon>Agaricomycetes</taxon>
        <taxon>Agaricomycetidae</taxon>
        <taxon>Agaricales</taxon>
        <taxon>Marasmiineae</taxon>
        <taxon>Marasmiaceae</taxon>
        <taxon>Moniliophthora</taxon>
    </lineage>
</organism>
<evidence type="ECO:0000256" key="6">
    <source>
        <dbReference type="ARBA" id="ARBA00023163"/>
    </source>
</evidence>
<dbReference type="AlphaFoldDB" id="V2XEW9"/>
<dbReference type="SMART" id="SM00906">
    <property type="entry name" value="Fungal_trans"/>
    <property type="match status" value="1"/>
</dbReference>
<evidence type="ECO:0000256" key="2">
    <source>
        <dbReference type="ARBA" id="ARBA00022723"/>
    </source>
</evidence>
<proteinExistence type="predicted"/>
<dbReference type="InterPro" id="IPR007219">
    <property type="entry name" value="XnlR_reg_dom"/>
</dbReference>
<keyword evidence="6" id="KW-0804">Transcription</keyword>
<dbReference type="GO" id="GO:0008270">
    <property type="term" value="F:zinc ion binding"/>
    <property type="evidence" value="ECO:0007669"/>
    <property type="project" value="InterPro"/>
</dbReference>
<keyword evidence="3" id="KW-0862">Zinc</keyword>
<dbReference type="InterPro" id="IPR001138">
    <property type="entry name" value="Zn2Cys6_DnaBD"/>
</dbReference>
<evidence type="ECO:0000259" key="9">
    <source>
        <dbReference type="PROSITE" id="PS50048"/>
    </source>
</evidence>
<keyword evidence="5" id="KW-0238">DNA-binding</keyword>
<reference evidence="10 11" key="1">
    <citation type="journal article" date="2014" name="BMC Genomics">
        <title>Genome and secretome analysis of the hemibiotrophic fungal pathogen, Moniliophthora roreri, which causes frosty pod rot disease of cacao: mechanisms of the biotrophic and necrotrophic phases.</title>
        <authorList>
            <person name="Meinhardt L.W."/>
            <person name="Costa G.G.L."/>
            <person name="Thomazella D.P.T."/>
            <person name="Teixeira P.J.P.L."/>
            <person name="Carazzolle M.F."/>
            <person name="Schuster S.C."/>
            <person name="Carlson J.E."/>
            <person name="Guiltinan M.J."/>
            <person name="Mieczkowski P."/>
            <person name="Farmer A."/>
            <person name="Ramaraj T."/>
            <person name="Crozier J."/>
            <person name="Davis R.E."/>
            <person name="Shao J."/>
            <person name="Melnick R.L."/>
            <person name="Pereira G.A.G."/>
            <person name="Bailey B.A."/>
        </authorList>
    </citation>
    <scope>NUCLEOTIDE SEQUENCE [LARGE SCALE GENOMIC DNA]</scope>
    <source>
        <strain evidence="10 11">MCA 2997</strain>
    </source>
</reference>
<dbReference type="Gene3D" id="4.10.240.10">
    <property type="entry name" value="Zn(2)-C6 fungal-type DNA-binding domain"/>
    <property type="match status" value="1"/>
</dbReference>
<evidence type="ECO:0000256" key="4">
    <source>
        <dbReference type="ARBA" id="ARBA00023015"/>
    </source>
</evidence>
<feature type="compositionally biased region" description="Basic and acidic residues" evidence="8">
    <location>
        <begin position="1034"/>
        <end position="1051"/>
    </location>
</feature>
<protein>
    <recommendedName>
        <fullName evidence="9">Zn(2)-C6 fungal-type domain-containing protein</fullName>
    </recommendedName>
</protein>
<feature type="region of interest" description="Disordered" evidence="8">
    <location>
        <begin position="991"/>
        <end position="1069"/>
    </location>
</feature>
<feature type="compositionally biased region" description="Basic and acidic residues" evidence="8">
    <location>
        <begin position="991"/>
        <end position="1008"/>
    </location>
</feature>
<feature type="compositionally biased region" description="Low complexity" evidence="8">
    <location>
        <begin position="59"/>
        <end position="68"/>
    </location>
</feature>
<dbReference type="PROSITE" id="PS00463">
    <property type="entry name" value="ZN2_CY6_FUNGAL_1"/>
    <property type="match status" value="1"/>
</dbReference>
<dbReference type="GO" id="GO:0005634">
    <property type="term" value="C:nucleus"/>
    <property type="evidence" value="ECO:0007669"/>
    <property type="project" value="UniProtKB-SubCell"/>
</dbReference>
<feature type="compositionally biased region" description="Polar residues" evidence="8">
    <location>
        <begin position="1"/>
        <end position="13"/>
    </location>
</feature>
<keyword evidence="11" id="KW-1185">Reference proteome</keyword>
<dbReference type="GO" id="GO:0000981">
    <property type="term" value="F:DNA-binding transcription factor activity, RNA polymerase II-specific"/>
    <property type="evidence" value="ECO:0007669"/>
    <property type="project" value="InterPro"/>
</dbReference>
<feature type="compositionally biased region" description="Low complexity" evidence="8">
    <location>
        <begin position="1053"/>
        <end position="1066"/>
    </location>
</feature>
<dbReference type="InterPro" id="IPR036864">
    <property type="entry name" value="Zn2-C6_fun-type_DNA-bd_sf"/>
</dbReference>
<evidence type="ECO:0000256" key="7">
    <source>
        <dbReference type="ARBA" id="ARBA00023242"/>
    </source>
</evidence>
<evidence type="ECO:0000256" key="1">
    <source>
        <dbReference type="ARBA" id="ARBA00004123"/>
    </source>
</evidence>
<name>V2XEW9_MONRO</name>
<dbReference type="EMBL" id="AWSO01000295">
    <property type="protein sequence ID" value="ESK92257.1"/>
    <property type="molecule type" value="Genomic_DNA"/>
</dbReference>
<dbReference type="CDD" id="cd12148">
    <property type="entry name" value="fungal_TF_MHR"/>
    <property type="match status" value="1"/>
</dbReference>
<evidence type="ECO:0000256" key="3">
    <source>
        <dbReference type="ARBA" id="ARBA00022833"/>
    </source>
</evidence>
<comment type="caution">
    <text evidence="10">The sequence shown here is derived from an EMBL/GenBank/DDBJ whole genome shotgun (WGS) entry which is preliminary data.</text>
</comment>
<dbReference type="Proteomes" id="UP000017559">
    <property type="component" value="Unassembled WGS sequence"/>
</dbReference>
<dbReference type="PANTHER" id="PTHR31313:SF78">
    <property type="entry name" value="TRANSCRIPTION FACTOR DOMAIN-CONTAINING PROTEIN"/>
    <property type="match status" value="1"/>
</dbReference>
<dbReference type="SUPFAM" id="SSF57701">
    <property type="entry name" value="Zn2/Cys6 DNA-binding domain"/>
    <property type="match status" value="1"/>
</dbReference>
<feature type="compositionally biased region" description="Basic and acidic residues" evidence="8">
    <location>
        <begin position="377"/>
        <end position="386"/>
    </location>
</feature>
<evidence type="ECO:0000313" key="11">
    <source>
        <dbReference type="Proteomes" id="UP000017559"/>
    </source>
</evidence>
<feature type="compositionally biased region" description="Low complexity" evidence="8">
    <location>
        <begin position="590"/>
        <end position="601"/>
    </location>
</feature>
<dbReference type="GO" id="GO:0003677">
    <property type="term" value="F:DNA binding"/>
    <property type="evidence" value="ECO:0007669"/>
    <property type="project" value="UniProtKB-KW"/>
</dbReference>
<feature type="compositionally biased region" description="Low complexity" evidence="8">
    <location>
        <begin position="96"/>
        <end position="116"/>
    </location>
</feature>
<feature type="compositionally biased region" description="Polar residues" evidence="8">
    <location>
        <begin position="288"/>
        <end position="297"/>
    </location>
</feature>
<feature type="region of interest" description="Disordered" evidence="8">
    <location>
        <begin position="54"/>
        <end position="121"/>
    </location>
</feature>
<feature type="compositionally biased region" description="Polar residues" evidence="8">
    <location>
        <begin position="408"/>
        <end position="419"/>
    </location>
</feature>
<gene>
    <name evidence="10" type="ORF">Moror_4655</name>
</gene>
<dbReference type="HOGENOM" id="CLU_004748_0_0_1"/>
<feature type="compositionally biased region" description="Polar residues" evidence="8">
    <location>
        <begin position="28"/>
        <end position="40"/>
    </location>
</feature>
<feature type="region of interest" description="Disordered" evidence="8">
    <location>
        <begin position="1"/>
        <end position="40"/>
    </location>
</feature>
<dbReference type="CDD" id="cd00067">
    <property type="entry name" value="GAL4"/>
    <property type="match status" value="1"/>
</dbReference>
<dbReference type="Pfam" id="PF00172">
    <property type="entry name" value="Zn_clus"/>
    <property type="match status" value="1"/>
</dbReference>
<keyword evidence="2" id="KW-0479">Metal-binding</keyword>
<comment type="subcellular location">
    <subcellularLocation>
        <location evidence="1">Nucleus</location>
    </subcellularLocation>
</comment>
<evidence type="ECO:0000313" key="10">
    <source>
        <dbReference type="EMBL" id="ESK92257.1"/>
    </source>
</evidence>
<accession>V2XEW9</accession>